<dbReference type="SFLD" id="SFLDG01129">
    <property type="entry name" value="C1.5:_HAD__Beta-PGM__Phosphata"/>
    <property type="match status" value="1"/>
</dbReference>
<dbReference type="SUPFAM" id="SSF56784">
    <property type="entry name" value="HAD-like"/>
    <property type="match status" value="1"/>
</dbReference>
<dbReference type="PANTHER" id="PTHR46191:SF2">
    <property type="entry name" value="HALOACID DEHALOGENASE-LIKE HYDROLASE DOMAIN-CONTAINING PROTEIN 3"/>
    <property type="match status" value="1"/>
</dbReference>
<dbReference type="AlphaFoldDB" id="A0AA35LB27"/>
<dbReference type="NCBIfam" id="TIGR01549">
    <property type="entry name" value="HAD-SF-IA-v1"/>
    <property type="match status" value="1"/>
</dbReference>
<evidence type="ECO:0000313" key="3">
    <source>
        <dbReference type="EMBL" id="CAI5792601.1"/>
    </source>
</evidence>
<sequence>MSSSVCNYGDEASADTMLKLRLLTWDVKDTLLRLRVPVGESYSAEARACGVQVQAEALTQSFRQAYRAQSLHFPNYGSDRGLSSKQWWMDVVMETFRLSGVHGKEAVRPIAEKLYRDYSSAHNWELLPGARDTLQQCQRMGVPMAVISNFDQRLQEVLTRCGLRQHFDFVLTSEEVGFAKPDKRIFLEALRIAGVSPQLAAHVGDDYVNDYKAAREAGMHSFLYKSGCQPLEKDAEVPNVHILPSLMHLPSLIEKG</sequence>
<dbReference type="InterPro" id="IPR006439">
    <property type="entry name" value="HAD-SF_hydro_IA"/>
</dbReference>
<reference evidence="3" key="1">
    <citation type="submission" date="2022-12" db="EMBL/GenBank/DDBJ databases">
        <authorList>
            <person name="Alioto T."/>
            <person name="Alioto T."/>
            <person name="Gomez Garrido J."/>
        </authorList>
    </citation>
    <scope>NUCLEOTIDE SEQUENCE</scope>
</reference>
<dbReference type="InterPro" id="IPR036412">
    <property type="entry name" value="HAD-like_sf"/>
</dbReference>
<evidence type="ECO:0000313" key="4">
    <source>
        <dbReference type="Proteomes" id="UP001178461"/>
    </source>
</evidence>
<dbReference type="InterPro" id="IPR023214">
    <property type="entry name" value="HAD_sf"/>
</dbReference>
<dbReference type="Proteomes" id="UP001178461">
    <property type="component" value="Chromosome 14"/>
</dbReference>
<dbReference type="SFLD" id="SFLDG01135">
    <property type="entry name" value="C1.5.6:_HAD__Beta-PGM__Phospha"/>
    <property type="match status" value="1"/>
</dbReference>
<dbReference type="EMBL" id="OX395139">
    <property type="protein sequence ID" value="CAI5792601.1"/>
    <property type="molecule type" value="Genomic_DNA"/>
</dbReference>
<keyword evidence="3" id="KW-0378">Hydrolase</keyword>
<dbReference type="CDD" id="cd16415">
    <property type="entry name" value="HAD_dREG-2_like"/>
    <property type="match status" value="1"/>
</dbReference>
<comment type="similarity">
    <text evidence="1">Belongs to the HAD-like hydrolase superfamily.</text>
</comment>
<evidence type="ECO:0000256" key="2">
    <source>
        <dbReference type="ARBA" id="ARBA00015556"/>
    </source>
</evidence>
<dbReference type="NCBIfam" id="TIGR01509">
    <property type="entry name" value="HAD-SF-IA-v3"/>
    <property type="match status" value="1"/>
</dbReference>
<protein>
    <recommendedName>
        <fullName evidence="2">Haloacid dehalogenase-like hydrolase domain-containing protein 3</fullName>
    </recommendedName>
</protein>
<dbReference type="InterPro" id="IPR051828">
    <property type="entry name" value="HAD-like_hydrolase_domain"/>
</dbReference>
<dbReference type="PRINTS" id="PR00413">
    <property type="entry name" value="HADHALOGNASE"/>
</dbReference>
<dbReference type="GO" id="GO:0016787">
    <property type="term" value="F:hydrolase activity"/>
    <property type="evidence" value="ECO:0007669"/>
    <property type="project" value="UniProtKB-KW"/>
</dbReference>
<dbReference type="NCBIfam" id="TIGR02252">
    <property type="entry name" value="DREG-2"/>
    <property type="match status" value="1"/>
</dbReference>
<dbReference type="Pfam" id="PF00702">
    <property type="entry name" value="Hydrolase"/>
    <property type="match status" value="1"/>
</dbReference>
<proteinExistence type="inferred from homology"/>
<dbReference type="GO" id="GO:0005634">
    <property type="term" value="C:nucleus"/>
    <property type="evidence" value="ECO:0007669"/>
    <property type="project" value="TreeGrafter"/>
</dbReference>
<organism evidence="3 4">
    <name type="scientific">Podarcis lilfordi</name>
    <name type="common">Lilford's wall lizard</name>
    <dbReference type="NCBI Taxonomy" id="74358"/>
    <lineage>
        <taxon>Eukaryota</taxon>
        <taxon>Metazoa</taxon>
        <taxon>Chordata</taxon>
        <taxon>Craniata</taxon>
        <taxon>Vertebrata</taxon>
        <taxon>Euteleostomi</taxon>
        <taxon>Lepidosauria</taxon>
        <taxon>Squamata</taxon>
        <taxon>Bifurcata</taxon>
        <taxon>Unidentata</taxon>
        <taxon>Episquamata</taxon>
        <taxon>Laterata</taxon>
        <taxon>Lacertibaenia</taxon>
        <taxon>Lacertidae</taxon>
        <taxon>Podarcis</taxon>
    </lineage>
</organism>
<evidence type="ECO:0000256" key="1">
    <source>
        <dbReference type="ARBA" id="ARBA00007958"/>
    </source>
</evidence>
<keyword evidence="4" id="KW-1185">Reference proteome</keyword>
<name>A0AA35LB27_9SAUR</name>
<gene>
    <name evidence="3" type="ORF">PODLI_1B041512</name>
</gene>
<dbReference type="Gene3D" id="1.10.150.720">
    <property type="entry name" value="Haloacid dehalogenase-like hydrolase"/>
    <property type="match status" value="1"/>
</dbReference>
<dbReference type="Gene3D" id="3.40.50.1000">
    <property type="entry name" value="HAD superfamily/HAD-like"/>
    <property type="match status" value="1"/>
</dbReference>
<dbReference type="InterPro" id="IPR011949">
    <property type="entry name" value="HAD-SF_hydro_IA_REG-2-like"/>
</dbReference>
<dbReference type="InterPro" id="IPR044924">
    <property type="entry name" value="HAD-SF_hydro_IA_REG-2-like_cap"/>
</dbReference>
<dbReference type="PANTHER" id="PTHR46191">
    <property type="match status" value="1"/>
</dbReference>
<dbReference type="SFLD" id="SFLDS00003">
    <property type="entry name" value="Haloacid_Dehalogenase"/>
    <property type="match status" value="1"/>
</dbReference>
<accession>A0AA35LB27</accession>